<reference evidence="3 4" key="1">
    <citation type="submission" date="2021-01" db="EMBL/GenBank/DDBJ databases">
        <title>Tumebacillus sp. strain ITR2 16S ribosomal RNA gene Genome sequencing and assembly.</title>
        <authorList>
            <person name="Kang M."/>
        </authorList>
    </citation>
    <scope>NUCLEOTIDE SEQUENCE [LARGE SCALE GENOMIC DNA]</scope>
    <source>
        <strain evidence="3 4">ITR2</strain>
    </source>
</reference>
<dbReference type="EMBL" id="JAEQNB010000010">
    <property type="protein sequence ID" value="MBL0389291.1"/>
    <property type="molecule type" value="Genomic_DNA"/>
</dbReference>
<proteinExistence type="predicted"/>
<comment type="caution">
    <text evidence="3">The sequence shown here is derived from an EMBL/GenBank/DDBJ whole genome shotgun (WGS) entry which is preliminary data.</text>
</comment>
<keyword evidence="4" id="KW-1185">Reference proteome</keyword>
<gene>
    <name evidence="3" type="ORF">JJB07_22120</name>
</gene>
<accession>A0ABS1JG97</accession>
<dbReference type="PROSITE" id="PS50975">
    <property type="entry name" value="ATP_GRASP"/>
    <property type="match status" value="1"/>
</dbReference>
<organism evidence="3 4">
    <name type="scientific">Tumebacillus amylolyticus</name>
    <dbReference type="NCBI Taxonomy" id="2801339"/>
    <lineage>
        <taxon>Bacteria</taxon>
        <taxon>Bacillati</taxon>
        <taxon>Bacillota</taxon>
        <taxon>Bacilli</taxon>
        <taxon>Bacillales</taxon>
        <taxon>Alicyclobacillaceae</taxon>
        <taxon>Tumebacillus</taxon>
    </lineage>
</organism>
<keyword evidence="1" id="KW-0067">ATP-binding</keyword>
<feature type="domain" description="ATP-grasp" evidence="2">
    <location>
        <begin position="176"/>
        <end position="396"/>
    </location>
</feature>
<dbReference type="InterPro" id="IPR011761">
    <property type="entry name" value="ATP-grasp"/>
</dbReference>
<evidence type="ECO:0000259" key="2">
    <source>
        <dbReference type="PROSITE" id="PS50975"/>
    </source>
</evidence>
<evidence type="ECO:0000256" key="1">
    <source>
        <dbReference type="PROSITE-ProRule" id="PRU00409"/>
    </source>
</evidence>
<dbReference type="Pfam" id="PF18105">
    <property type="entry name" value="PGM1_C"/>
    <property type="match status" value="1"/>
</dbReference>
<evidence type="ECO:0000313" key="3">
    <source>
        <dbReference type="EMBL" id="MBL0389291.1"/>
    </source>
</evidence>
<sequence length="469" mass="51689">MQALESKVAQLARAKRVNTKRKVIIGNVDGESQVGEPERRDRSIVIGSSIVANRLTWLAKEGDVLVLPAPISQEFLDYATNLMNVKKGTVRQLTPEGASLEDVYTLTYEVLADKGLVQALGEMMSESEQEWEVLPYYFDRAVAYISTQLPVSMNAAALDYFLQGGAEMLNSKIEFRRIGGAYDIPVAEGINCYSRPELERALYSLLDVTGSVILKQDYNAGGDGNIVLTLDPNRTESTGATQTIQLASKQEVALHAEQLWERLTGRRNTALVVESYHTTTAVFYSELEVKPGVLRPYLLNFGDMRMEPVWNGFQIPPMSLPPYAIGEFVSCSMQLADVARQRGFVGKINVDGMLTASGKVLFSEVNGRLGGCTHIHVVAEHLYGANYGDHYTLLTRNKSKVGVAFNDLLDLLDAHGLLVKGPHETGVLVLTEDLERTGTIEYMVVGKGQQHALELEQQALDLFEGSVVR</sequence>
<name>A0ABS1JG97_9BACL</name>
<evidence type="ECO:0000313" key="4">
    <source>
        <dbReference type="Proteomes" id="UP000602284"/>
    </source>
</evidence>
<dbReference type="InterPro" id="IPR041356">
    <property type="entry name" value="PGM1_C"/>
</dbReference>
<dbReference type="SUPFAM" id="SSF56059">
    <property type="entry name" value="Glutathione synthetase ATP-binding domain-like"/>
    <property type="match status" value="1"/>
</dbReference>
<dbReference type="Proteomes" id="UP000602284">
    <property type="component" value="Unassembled WGS sequence"/>
</dbReference>
<keyword evidence="1" id="KW-0547">Nucleotide-binding</keyword>
<dbReference type="Pfam" id="PF18604">
    <property type="entry name" value="PreAtp-grasp"/>
    <property type="match status" value="1"/>
</dbReference>
<dbReference type="InterPro" id="IPR040754">
    <property type="entry name" value="PreAtp-grasp"/>
</dbReference>
<dbReference type="RefSeq" id="WP_201638293.1">
    <property type="nucleotide sequence ID" value="NZ_JAEQNB010000010.1"/>
</dbReference>
<protein>
    <recommendedName>
        <fullName evidence="2">ATP-grasp domain-containing protein</fullName>
    </recommendedName>
</protein>